<feature type="transmembrane region" description="Helical" evidence="1">
    <location>
        <begin position="335"/>
        <end position="354"/>
    </location>
</feature>
<gene>
    <name evidence="2" type="ORF">KWG56_14735</name>
</gene>
<accession>A0ABX8TGQ3</accession>
<feature type="transmembrane region" description="Helical" evidence="1">
    <location>
        <begin position="313"/>
        <end position="329"/>
    </location>
</feature>
<keyword evidence="1" id="KW-0812">Transmembrane</keyword>
<dbReference type="EMBL" id="CP080034">
    <property type="protein sequence ID" value="QYC09813.1"/>
    <property type="molecule type" value="Genomic_DNA"/>
</dbReference>
<evidence type="ECO:0000313" key="2">
    <source>
        <dbReference type="EMBL" id="QYC09813.1"/>
    </source>
</evidence>
<feature type="transmembrane region" description="Helical" evidence="1">
    <location>
        <begin position="149"/>
        <end position="169"/>
    </location>
</feature>
<feature type="transmembrane region" description="Helical" evidence="1">
    <location>
        <begin position="37"/>
        <end position="58"/>
    </location>
</feature>
<proteinExistence type="predicted"/>
<evidence type="ECO:0000256" key="1">
    <source>
        <dbReference type="SAM" id="Phobius"/>
    </source>
</evidence>
<protein>
    <recommendedName>
        <fullName evidence="4">Oligosaccharide repeat unit polymerase</fullName>
    </recommendedName>
</protein>
<organism evidence="2 3">
    <name type="scientific">Brevundimonas nasdae</name>
    <dbReference type="NCBI Taxonomy" id="172043"/>
    <lineage>
        <taxon>Bacteria</taxon>
        <taxon>Pseudomonadati</taxon>
        <taxon>Pseudomonadota</taxon>
        <taxon>Alphaproteobacteria</taxon>
        <taxon>Caulobacterales</taxon>
        <taxon>Caulobacteraceae</taxon>
        <taxon>Brevundimonas</taxon>
    </lineage>
</organism>
<sequence>MTTLNIIACAFLISVLHAVLPRPGNQSGKVSRISEEAPLLSLALFCYLLVSVVSFVQTGIANGGHWFHSVHEGLENSPLILITKHISSTLRTAIFGLLYYRWRGKKISLAIALSVGAGVVVFDSFTTFNRISAAYYGTMVIMMMAKSRFTQISFITASLLVVPQASNVWTTFRGLFSVRGYSIDSFQQALFDAVRYNGQYEMAFADKLNGIFESINLTVINHIINQAGDGIPAMWGSTFLLRPATFYIPKMIWEGRPESYGFVLGRGINRLEQLALNSTLLGEAFGNFLYLWPFALSGVLALYTLAYNKISNFHPSVGFAAAFMAFAMWRLDSSFGTIGLAFLLLSLIGISTIYQRRAPYR</sequence>
<evidence type="ECO:0000313" key="3">
    <source>
        <dbReference type="Proteomes" id="UP000824334"/>
    </source>
</evidence>
<feature type="transmembrane region" description="Helical" evidence="1">
    <location>
        <begin position="107"/>
        <end position="128"/>
    </location>
</feature>
<reference evidence="2 3" key="1">
    <citation type="submission" date="2021-07" db="EMBL/GenBank/DDBJ databases">
        <title>Isolation and characterization of bacteria from a gold mining with a capacity of golden bioaccumulation.</title>
        <authorList>
            <person name="Yang X.J."/>
        </authorList>
    </citation>
    <scope>NUCLEOTIDE SEQUENCE [LARGE SCALE GENOMIC DNA]</scope>
    <source>
        <strain evidence="2 3">Au29</strain>
    </source>
</reference>
<keyword evidence="1" id="KW-0472">Membrane</keyword>
<keyword evidence="1" id="KW-1133">Transmembrane helix</keyword>
<dbReference type="RefSeq" id="WP_219352706.1">
    <property type="nucleotide sequence ID" value="NZ_CP080034.1"/>
</dbReference>
<evidence type="ECO:0008006" key="4">
    <source>
        <dbReference type="Google" id="ProtNLM"/>
    </source>
</evidence>
<feature type="transmembrane region" description="Helical" evidence="1">
    <location>
        <begin position="288"/>
        <end position="306"/>
    </location>
</feature>
<keyword evidence="3" id="KW-1185">Reference proteome</keyword>
<dbReference type="Proteomes" id="UP000824334">
    <property type="component" value="Chromosome"/>
</dbReference>
<name>A0ABX8TGQ3_9CAUL</name>
<dbReference type="GeneID" id="94376543"/>